<dbReference type="PANTHER" id="PTHR13932">
    <property type="entry name" value="COPROPORPHYRINIGEN III OXIDASE"/>
    <property type="match status" value="1"/>
</dbReference>
<name>A0ABV6BFW9_9GAMM</name>
<dbReference type="InterPro" id="IPR013785">
    <property type="entry name" value="Aldolase_TIM"/>
</dbReference>
<evidence type="ECO:0000256" key="8">
    <source>
        <dbReference type="ARBA" id="ARBA00022723"/>
    </source>
</evidence>
<evidence type="ECO:0000259" key="15">
    <source>
        <dbReference type="PROSITE" id="PS51918"/>
    </source>
</evidence>
<keyword evidence="8 14" id="KW-0479">Metal-binding</keyword>
<dbReference type="NCBIfam" id="TIGR00538">
    <property type="entry name" value="hemN"/>
    <property type="match status" value="1"/>
</dbReference>
<dbReference type="SMART" id="SM00729">
    <property type="entry name" value="Elp3"/>
    <property type="match status" value="1"/>
</dbReference>
<dbReference type="InterPro" id="IPR006638">
    <property type="entry name" value="Elp3/MiaA/NifB-like_rSAM"/>
</dbReference>
<evidence type="ECO:0000256" key="3">
    <source>
        <dbReference type="ARBA" id="ARBA00005493"/>
    </source>
</evidence>
<dbReference type="PIRSF" id="PIRSF000167">
    <property type="entry name" value="HemN"/>
    <property type="match status" value="1"/>
</dbReference>
<comment type="subcellular location">
    <subcellularLocation>
        <location evidence="1 14">Cytoplasm</location>
    </subcellularLocation>
</comment>
<keyword evidence="7 14" id="KW-0949">S-adenosyl-L-methionine</keyword>
<dbReference type="EC" id="1.3.98.3" evidence="14"/>
<dbReference type="SUPFAM" id="SSF102114">
    <property type="entry name" value="Radical SAM enzymes"/>
    <property type="match status" value="1"/>
</dbReference>
<dbReference type="CDD" id="cd01335">
    <property type="entry name" value="Radical_SAM"/>
    <property type="match status" value="1"/>
</dbReference>
<gene>
    <name evidence="16" type="primary">hemN</name>
    <name evidence="16" type="ORF">ACFFJP_15815</name>
</gene>
<keyword evidence="11 14" id="KW-0411">Iron-sulfur</keyword>
<keyword evidence="9 14" id="KW-0560">Oxidoreductase</keyword>
<evidence type="ECO:0000256" key="2">
    <source>
        <dbReference type="ARBA" id="ARBA00004785"/>
    </source>
</evidence>
<keyword evidence="6 14" id="KW-0963">Cytoplasm</keyword>
<evidence type="ECO:0000256" key="10">
    <source>
        <dbReference type="ARBA" id="ARBA00023004"/>
    </source>
</evidence>
<feature type="domain" description="Radical SAM core" evidence="15">
    <location>
        <begin position="44"/>
        <end position="277"/>
    </location>
</feature>
<dbReference type="InterPro" id="IPR034505">
    <property type="entry name" value="Coproporphyrinogen-III_oxidase"/>
</dbReference>
<comment type="similarity">
    <text evidence="3 14">Belongs to the anaerobic coproporphyrinogen-III oxidase family.</text>
</comment>
<dbReference type="Pfam" id="PF04055">
    <property type="entry name" value="Radical_SAM"/>
    <property type="match status" value="1"/>
</dbReference>
<comment type="pathway">
    <text evidence="2 14">Porphyrin-containing compound metabolism; protoporphyrin-IX biosynthesis; protoporphyrinogen-IX from coproporphyrinogen-III (AdoMet route): step 1/1.</text>
</comment>
<evidence type="ECO:0000256" key="11">
    <source>
        <dbReference type="ARBA" id="ARBA00023014"/>
    </source>
</evidence>
<dbReference type="Proteomes" id="UP001589813">
    <property type="component" value="Unassembled WGS sequence"/>
</dbReference>
<dbReference type="GO" id="GO:0051989">
    <property type="term" value="F:coproporphyrinogen dehydrogenase activity"/>
    <property type="evidence" value="ECO:0007669"/>
    <property type="project" value="UniProtKB-EC"/>
</dbReference>
<evidence type="ECO:0000256" key="4">
    <source>
        <dbReference type="ARBA" id="ARBA00011245"/>
    </source>
</evidence>
<dbReference type="EMBL" id="JBHLXP010000004">
    <property type="protein sequence ID" value="MFC0049766.1"/>
    <property type="molecule type" value="Genomic_DNA"/>
</dbReference>
<dbReference type="InterPro" id="IPR010723">
    <property type="entry name" value="HemN_C"/>
</dbReference>
<evidence type="ECO:0000256" key="12">
    <source>
        <dbReference type="ARBA" id="ARBA00023244"/>
    </source>
</evidence>
<dbReference type="SFLD" id="SFLDS00029">
    <property type="entry name" value="Radical_SAM"/>
    <property type="match status" value="1"/>
</dbReference>
<evidence type="ECO:0000256" key="7">
    <source>
        <dbReference type="ARBA" id="ARBA00022691"/>
    </source>
</evidence>
<comment type="caution">
    <text evidence="16">The sequence shown here is derived from an EMBL/GenBank/DDBJ whole genome shotgun (WGS) entry which is preliminary data.</text>
</comment>
<keyword evidence="5 14" id="KW-0004">4Fe-4S</keyword>
<evidence type="ECO:0000313" key="17">
    <source>
        <dbReference type="Proteomes" id="UP001589813"/>
    </source>
</evidence>
<dbReference type="RefSeq" id="WP_377246251.1">
    <property type="nucleotide sequence ID" value="NZ_JBHLXP010000004.1"/>
</dbReference>
<reference evidence="16 17" key="1">
    <citation type="submission" date="2024-09" db="EMBL/GenBank/DDBJ databases">
        <authorList>
            <person name="Sun Q."/>
            <person name="Mori K."/>
        </authorList>
    </citation>
    <scope>NUCLEOTIDE SEQUENCE [LARGE SCALE GENOMIC DNA]</scope>
    <source>
        <strain evidence="16 17">KCTC 23315</strain>
    </source>
</reference>
<comment type="cofactor">
    <cofactor evidence="14">
        <name>[4Fe-4S] cluster</name>
        <dbReference type="ChEBI" id="CHEBI:49883"/>
    </cofactor>
    <text evidence="14">Binds 1 [4Fe-4S] cluster. The cluster is coordinated with 3 cysteines and an exchangeable S-adenosyl-L-methionine.</text>
</comment>
<evidence type="ECO:0000256" key="6">
    <source>
        <dbReference type="ARBA" id="ARBA00022490"/>
    </source>
</evidence>
<dbReference type="Gene3D" id="1.10.10.920">
    <property type="match status" value="1"/>
</dbReference>
<keyword evidence="12 14" id="KW-0627">Porphyrin biosynthesis</keyword>
<evidence type="ECO:0000256" key="5">
    <source>
        <dbReference type="ARBA" id="ARBA00022485"/>
    </source>
</evidence>
<evidence type="ECO:0000313" key="16">
    <source>
        <dbReference type="EMBL" id="MFC0049766.1"/>
    </source>
</evidence>
<protein>
    <recommendedName>
        <fullName evidence="14">Coproporphyrinogen-III oxidase</fullName>
        <ecNumber evidence="14">1.3.98.3</ecNumber>
    </recommendedName>
</protein>
<keyword evidence="17" id="KW-1185">Reference proteome</keyword>
<accession>A0ABV6BFW9</accession>
<sequence>MMTTFRDEALIKKYNVKGPRYTSYPTALLLRSGFAPERALQALADTGPALSLYLHVPFCRELCYYCGCNKVISRDQSKADRYLDALATEMALYQPACAAKQVHQLHFGGGTPTYLDEAQLRRLMQLLRQHFQFLPEAELSIEIDPRSCDVDKLRLLRELGFSRVSFGVQDFDLQVQQTINRIQPYSMVETLVNAARELQFCSVNLDLVYGLPHQAAETFSQTLAQVVTLDPDRISLFSYAHLPERFAAQRKIPDAALPGATEKLGLLALAMDHLQQAGFVAIGMDHFAKTTDPLTQAQQAHQLTRNFQGYSVDACDALLGLGVSAISQVGNVIWQQQKELKGYYQALEQQQVLAIDKGLTLSRDDQIRADLIARIMCNFVLDTQALAQQWQINFQDYFAGSLAQLAPCLDDGLVRWQGDLLEVTERGRPWVRIIAAAFDAYLLAQQHSYSKVI</sequence>
<dbReference type="InterPro" id="IPR058240">
    <property type="entry name" value="rSAM_sf"/>
</dbReference>
<comment type="catalytic activity">
    <reaction evidence="13 14">
        <text>coproporphyrinogen III + 2 S-adenosyl-L-methionine = protoporphyrinogen IX + 2 5'-deoxyadenosine + 2 L-methionine + 2 CO2</text>
        <dbReference type="Rhea" id="RHEA:15425"/>
        <dbReference type="ChEBI" id="CHEBI:16526"/>
        <dbReference type="ChEBI" id="CHEBI:17319"/>
        <dbReference type="ChEBI" id="CHEBI:57307"/>
        <dbReference type="ChEBI" id="CHEBI:57309"/>
        <dbReference type="ChEBI" id="CHEBI:57844"/>
        <dbReference type="ChEBI" id="CHEBI:59789"/>
        <dbReference type="EC" id="1.3.98.3"/>
    </reaction>
</comment>
<dbReference type="PANTHER" id="PTHR13932:SF6">
    <property type="entry name" value="OXYGEN-INDEPENDENT COPROPORPHYRINOGEN III OXIDASE"/>
    <property type="match status" value="1"/>
</dbReference>
<organism evidence="16 17">
    <name type="scientific">Rheinheimera tilapiae</name>
    <dbReference type="NCBI Taxonomy" id="875043"/>
    <lineage>
        <taxon>Bacteria</taxon>
        <taxon>Pseudomonadati</taxon>
        <taxon>Pseudomonadota</taxon>
        <taxon>Gammaproteobacteria</taxon>
        <taxon>Chromatiales</taxon>
        <taxon>Chromatiaceae</taxon>
        <taxon>Rheinheimera</taxon>
    </lineage>
</organism>
<evidence type="ECO:0000256" key="13">
    <source>
        <dbReference type="ARBA" id="ARBA00048321"/>
    </source>
</evidence>
<dbReference type="Pfam" id="PF06969">
    <property type="entry name" value="HemN_C"/>
    <property type="match status" value="1"/>
</dbReference>
<keyword evidence="10 14" id="KW-0408">Iron</keyword>
<evidence type="ECO:0000256" key="9">
    <source>
        <dbReference type="ARBA" id="ARBA00023002"/>
    </source>
</evidence>
<evidence type="ECO:0000256" key="1">
    <source>
        <dbReference type="ARBA" id="ARBA00004496"/>
    </source>
</evidence>
<comment type="subunit">
    <text evidence="4">Monomer.</text>
</comment>
<dbReference type="InterPro" id="IPR007197">
    <property type="entry name" value="rSAM"/>
</dbReference>
<dbReference type="InterPro" id="IPR004558">
    <property type="entry name" value="Coprogen_oxidase_HemN"/>
</dbReference>
<evidence type="ECO:0000256" key="14">
    <source>
        <dbReference type="PIRNR" id="PIRNR000167"/>
    </source>
</evidence>
<dbReference type="PROSITE" id="PS51918">
    <property type="entry name" value="RADICAL_SAM"/>
    <property type="match status" value="1"/>
</dbReference>
<dbReference type="Gene3D" id="3.20.20.70">
    <property type="entry name" value="Aldolase class I"/>
    <property type="match status" value="1"/>
</dbReference>
<proteinExistence type="inferred from homology"/>
<dbReference type="SFLD" id="SFLDG01065">
    <property type="entry name" value="anaerobic_coproporphyrinogen-I"/>
    <property type="match status" value="1"/>
</dbReference>